<dbReference type="AlphaFoldDB" id="A0A0L0WCS1"/>
<dbReference type="Pfam" id="PF01841">
    <property type="entry name" value="Transglut_core"/>
    <property type="match status" value="1"/>
</dbReference>
<dbReference type="STRING" id="1503.CLPU_3c00340"/>
<dbReference type="PANTHER" id="PTHR33490">
    <property type="entry name" value="BLR5614 PROTEIN-RELATED"/>
    <property type="match status" value="1"/>
</dbReference>
<dbReference type="Proteomes" id="UP000037267">
    <property type="component" value="Unassembled WGS sequence"/>
</dbReference>
<dbReference type="PATRIC" id="fig|1503.3.peg.1894"/>
<dbReference type="RefSeq" id="WP_082154053.1">
    <property type="nucleotide sequence ID" value="NZ_LGSS01000003.1"/>
</dbReference>
<evidence type="ECO:0000313" key="2">
    <source>
        <dbReference type="EMBL" id="KNF09256.1"/>
    </source>
</evidence>
<organism evidence="2 3">
    <name type="scientific">Gottschalkia purinilytica</name>
    <name type="common">Clostridium purinilyticum</name>
    <dbReference type="NCBI Taxonomy" id="1503"/>
    <lineage>
        <taxon>Bacteria</taxon>
        <taxon>Bacillati</taxon>
        <taxon>Bacillota</taxon>
        <taxon>Tissierellia</taxon>
        <taxon>Tissierellales</taxon>
        <taxon>Gottschalkiaceae</taxon>
        <taxon>Gottschalkia</taxon>
    </lineage>
</organism>
<protein>
    <submittedName>
        <fullName evidence="2">Transglutaminase-like protein</fullName>
    </submittedName>
</protein>
<sequence length="212" mass="24514">MNLVIESDDITDYLKNTMIIDFQNENIIELAKYLKIGVKSEIDLIRKTYEYVRDNINHSADVEGKVVTCKASDVLREKEGICYAKSHLLAALLRGMGIPTGFCYQRLILDDDQKNYLILHGLNAIYIKKIKKWIRVDARGNKKGVDAQFSLEEEKLAFPIRKEFKEEDIPLVFVEPDANIIKALNTYETVAELFDNLPQKLEKEFIKAYSYK</sequence>
<dbReference type="SUPFAM" id="SSF54001">
    <property type="entry name" value="Cysteine proteinases"/>
    <property type="match status" value="1"/>
</dbReference>
<reference evidence="3" key="1">
    <citation type="submission" date="2015-07" db="EMBL/GenBank/DDBJ databases">
        <title>Draft genome sequence of the purine-degrading Gottschalkia purinilyticum DSM 1384 (formerly Clostridium purinilyticum).</title>
        <authorList>
            <person name="Poehlein A."/>
            <person name="Schiel-Bengelsdorf B."/>
            <person name="Bengelsdorf F.R."/>
            <person name="Daniel R."/>
            <person name="Duerre P."/>
        </authorList>
    </citation>
    <scope>NUCLEOTIDE SEQUENCE [LARGE SCALE GENOMIC DNA]</scope>
    <source>
        <strain evidence="3">DSM 1384</strain>
    </source>
</reference>
<feature type="domain" description="Transglutaminase-like" evidence="1">
    <location>
        <begin position="30"/>
        <end position="138"/>
    </location>
</feature>
<dbReference type="Gene3D" id="3.10.620.30">
    <property type="match status" value="1"/>
</dbReference>
<dbReference type="EMBL" id="LGSS01000003">
    <property type="protein sequence ID" value="KNF09256.1"/>
    <property type="molecule type" value="Genomic_DNA"/>
</dbReference>
<evidence type="ECO:0000259" key="1">
    <source>
        <dbReference type="Pfam" id="PF01841"/>
    </source>
</evidence>
<dbReference type="InterPro" id="IPR038765">
    <property type="entry name" value="Papain-like_cys_pep_sf"/>
</dbReference>
<proteinExistence type="predicted"/>
<dbReference type="PANTHER" id="PTHR33490:SF3">
    <property type="entry name" value="CONSERVED INTEGRAL MEMBRANE PROTEIN"/>
    <property type="match status" value="1"/>
</dbReference>
<keyword evidence="3" id="KW-1185">Reference proteome</keyword>
<gene>
    <name evidence="2" type="ORF">CLPU_3c00340</name>
</gene>
<name>A0A0L0WCS1_GOTPU</name>
<accession>A0A0L0WCS1</accession>
<dbReference type="InterPro" id="IPR002931">
    <property type="entry name" value="Transglutaminase-like"/>
</dbReference>
<comment type="caution">
    <text evidence="2">The sequence shown here is derived from an EMBL/GenBank/DDBJ whole genome shotgun (WGS) entry which is preliminary data.</text>
</comment>
<evidence type="ECO:0000313" key="3">
    <source>
        <dbReference type="Proteomes" id="UP000037267"/>
    </source>
</evidence>